<sequence>MDSHKFQQFFVEPRVVRIELPVKGPESIFNCRVSLAEDAQLEVLFPPGKLPLGQLRRGFRGVLLCKGEMGVFTLVVAIEKIRDDRHLQISVVQASSPEQKRDHFRVDAQIQLAYWPLDAPPGYQPPVPVKVNIGGGGLRMPIEKPLPKGTRLGMLLILPSEKEHLIECCAEVVRLFQRSNGTREAAVSFFDMRLKDQDRITAFCFDQQRHLLRTKVRIL</sequence>
<reference evidence="2 3" key="1">
    <citation type="journal article" date="2016" name="C (Basel)">
        <title>Selective Growth of and Electricity Production by Marine Exoelectrogenic Bacteria in Self-Aggregated Hydrogel of Microbially Reduced Graphene Oxide.</title>
        <authorList>
            <person name="Yoshida N."/>
            <person name="Goto Y."/>
            <person name="Miyata Y."/>
        </authorList>
    </citation>
    <scope>NUCLEOTIDE SEQUENCE [LARGE SCALE GENOMIC DNA]</scope>
    <source>
        <strain evidence="2 3">NIT-T3</strain>
    </source>
</reference>
<dbReference type="Proteomes" id="UP001319827">
    <property type="component" value="Chromosome"/>
</dbReference>
<gene>
    <name evidence="2" type="ORF">DESUT3_33320</name>
</gene>
<feature type="domain" description="PilZ" evidence="1">
    <location>
        <begin position="99"/>
        <end position="205"/>
    </location>
</feature>
<dbReference type="RefSeq" id="WP_221249633.1">
    <property type="nucleotide sequence ID" value="NZ_AP024355.1"/>
</dbReference>
<evidence type="ECO:0000259" key="1">
    <source>
        <dbReference type="Pfam" id="PF07238"/>
    </source>
</evidence>
<evidence type="ECO:0000313" key="3">
    <source>
        <dbReference type="Proteomes" id="UP001319827"/>
    </source>
</evidence>
<evidence type="ECO:0000313" key="2">
    <source>
        <dbReference type="EMBL" id="BCR06263.1"/>
    </source>
</evidence>
<name>A0ABM8I0B4_9BACT</name>
<keyword evidence="3" id="KW-1185">Reference proteome</keyword>
<dbReference type="Gene3D" id="2.40.10.220">
    <property type="entry name" value="predicted glycosyltransferase like domains"/>
    <property type="match status" value="1"/>
</dbReference>
<dbReference type="Pfam" id="PF07238">
    <property type="entry name" value="PilZ"/>
    <property type="match status" value="1"/>
</dbReference>
<dbReference type="InterPro" id="IPR009875">
    <property type="entry name" value="PilZ_domain"/>
</dbReference>
<protein>
    <recommendedName>
        <fullName evidence="1">PilZ domain-containing protein</fullName>
    </recommendedName>
</protein>
<dbReference type="EMBL" id="AP024355">
    <property type="protein sequence ID" value="BCR06263.1"/>
    <property type="molecule type" value="Genomic_DNA"/>
</dbReference>
<proteinExistence type="predicted"/>
<accession>A0ABM8I0B4</accession>
<reference evidence="2 3" key="2">
    <citation type="journal article" date="2021" name="Int. J. Syst. Evol. Microbiol.">
        <title>Isolation and Polyphasic Characterization of Desulfuromonas versatilis sp. Nov., an Electrogenic Bacteria Capable of Versatile Metabolism Isolated from a Graphene Oxide-Reducing Enrichment Culture.</title>
        <authorList>
            <person name="Xie L."/>
            <person name="Yoshida N."/>
            <person name="Ishii S."/>
            <person name="Meng L."/>
        </authorList>
    </citation>
    <scope>NUCLEOTIDE SEQUENCE [LARGE SCALE GENOMIC DNA]</scope>
    <source>
        <strain evidence="2 3">NIT-T3</strain>
    </source>
</reference>
<organism evidence="2 3">
    <name type="scientific">Desulfuromonas versatilis</name>
    <dbReference type="NCBI Taxonomy" id="2802975"/>
    <lineage>
        <taxon>Bacteria</taxon>
        <taxon>Pseudomonadati</taxon>
        <taxon>Thermodesulfobacteriota</taxon>
        <taxon>Desulfuromonadia</taxon>
        <taxon>Desulfuromonadales</taxon>
        <taxon>Desulfuromonadaceae</taxon>
        <taxon>Desulfuromonas</taxon>
    </lineage>
</organism>